<evidence type="ECO:0000313" key="12">
    <source>
        <dbReference type="EMBL" id="KAK7739564.1"/>
    </source>
</evidence>
<dbReference type="Gene3D" id="2.130.10.10">
    <property type="entry name" value="YVTN repeat-like/Quinoprotein amine dehydrogenase"/>
    <property type="match status" value="1"/>
</dbReference>
<evidence type="ECO:0000256" key="4">
    <source>
        <dbReference type="ARBA" id="ARBA00022737"/>
    </source>
</evidence>
<evidence type="ECO:0000256" key="2">
    <source>
        <dbReference type="ARBA" id="ARBA00022574"/>
    </source>
</evidence>
<feature type="transmembrane region" description="Helical" evidence="10">
    <location>
        <begin position="445"/>
        <end position="463"/>
    </location>
</feature>
<dbReference type="Proteomes" id="UP001430848">
    <property type="component" value="Unassembled WGS sequence"/>
</dbReference>
<dbReference type="PANTHER" id="PTHR23284:SF0">
    <property type="entry name" value="PROLACTIN REGULATORY ELEMENT-BINDING PROTEIN"/>
    <property type="match status" value="1"/>
</dbReference>
<evidence type="ECO:0000256" key="9">
    <source>
        <dbReference type="ARBA" id="ARBA00023136"/>
    </source>
</evidence>
<evidence type="ECO:0000256" key="6">
    <source>
        <dbReference type="ARBA" id="ARBA00022892"/>
    </source>
</evidence>
<evidence type="ECO:0000256" key="11">
    <source>
        <dbReference type="SAM" id="MobiDB-lite"/>
    </source>
</evidence>
<feature type="region of interest" description="Disordered" evidence="11">
    <location>
        <begin position="537"/>
        <end position="556"/>
    </location>
</feature>
<dbReference type="EMBL" id="JAKNSF020000004">
    <property type="protein sequence ID" value="KAK7739564.1"/>
    <property type="molecule type" value="Genomic_DNA"/>
</dbReference>
<comment type="caution">
    <text evidence="12">The sequence shown here is derived from an EMBL/GenBank/DDBJ whole genome shotgun (WGS) entry which is preliminary data.</text>
</comment>
<evidence type="ECO:0000256" key="1">
    <source>
        <dbReference type="ARBA" id="ARBA00022448"/>
    </source>
</evidence>
<evidence type="ECO:0000313" key="13">
    <source>
        <dbReference type="Proteomes" id="UP001430848"/>
    </source>
</evidence>
<reference evidence="12 13" key="1">
    <citation type="submission" date="2024-02" db="EMBL/GenBank/DDBJ databases">
        <title>De novo assembly and annotation of 12 fungi associated with fruit tree decline syndrome in Ontario, Canada.</title>
        <authorList>
            <person name="Sulman M."/>
            <person name="Ellouze W."/>
            <person name="Ilyukhin E."/>
        </authorList>
    </citation>
    <scope>NUCLEOTIDE SEQUENCE [LARGE SCALE GENOMIC DNA]</scope>
    <source>
        <strain evidence="12 13">M169</strain>
    </source>
</reference>
<dbReference type="InterPro" id="IPR045260">
    <property type="entry name" value="Sec12-like"/>
</dbReference>
<organism evidence="12 13">
    <name type="scientific">Diaporthe eres</name>
    <name type="common">Phomopsis oblonga</name>
    <dbReference type="NCBI Taxonomy" id="83184"/>
    <lineage>
        <taxon>Eukaryota</taxon>
        <taxon>Fungi</taxon>
        <taxon>Dikarya</taxon>
        <taxon>Ascomycota</taxon>
        <taxon>Pezizomycotina</taxon>
        <taxon>Sordariomycetes</taxon>
        <taxon>Sordariomycetidae</taxon>
        <taxon>Diaporthales</taxon>
        <taxon>Diaporthaceae</taxon>
        <taxon>Diaporthe</taxon>
        <taxon>Diaporthe eres species complex</taxon>
    </lineage>
</organism>
<name>A0ABR1PLJ2_DIAER</name>
<keyword evidence="8 10" id="KW-1133">Transmembrane helix</keyword>
<keyword evidence="9 10" id="KW-0472">Membrane</keyword>
<keyword evidence="13" id="KW-1185">Reference proteome</keyword>
<evidence type="ECO:0000256" key="8">
    <source>
        <dbReference type="ARBA" id="ARBA00022989"/>
    </source>
</evidence>
<comment type="function">
    <text evidence="10">Guanine nucleotide-exchange factor (GEF) required for the formation or budding of transport vesicles from the ER.</text>
</comment>
<keyword evidence="3 10" id="KW-0812">Transmembrane</keyword>
<gene>
    <name evidence="12" type="ORF">SLS63_001910</name>
</gene>
<evidence type="ECO:0000256" key="5">
    <source>
        <dbReference type="ARBA" id="ARBA00022824"/>
    </source>
</evidence>
<comment type="similarity">
    <text evidence="10">Belongs to the WD repeat SEC12 family.</text>
</comment>
<protein>
    <recommendedName>
        <fullName evidence="10">Guanine nucleotide-exchange factor SEC12</fullName>
    </recommendedName>
</protein>
<evidence type="ECO:0000256" key="10">
    <source>
        <dbReference type="RuleBase" id="RU369019"/>
    </source>
</evidence>
<keyword evidence="1 10" id="KW-0813">Transport</keyword>
<dbReference type="InterPro" id="IPR015943">
    <property type="entry name" value="WD40/YVTN_repeat-like_dom_sf"/>
</dbReference>
<proteinExistence type="inferred from homology"/>
<keyword evidence="2 10" id="KW-0853">WD repeat</keyword>
<accession>A0ABR1PLJ2</accession>
<evidence type="ECO:0000256" key="3">
    <source>
        <dbReference type="ARBA" id="ARBA00022692"/>
    </source>
</evidence>
<keyword evidence="7 10" id="KW-0653">Protein transport</keyword>
<feature type="compositionally biased region" description="Low complexity" evidence="11">
    <location>
        <begin position="537"/>
        <end position="549"/>
    </location>
</feature>
<comment type="subcellular location">
    <subcellularLocation>
        <location evidence="10">Endoplasmic reticulum membrane</location>
        <topology evidence="10">Single-pass type II membrane protein</topology>
    </subcellularLocation>
    <subcellularLocation>
        <location evidence="10">Golgi apparatus membrane</location>
        <topology evidence="10">Single-pass type II membrane protein</topology>
    </subcellularLocation>
</comment>
<keyword evidence="4 10" id="KW-0677">Repeat</keyword>
<keyword evidence="6" id="KW-0931">ER-Golgi transport</keyword>
<keyword evidence="5 10" id="KW-0256">Endoplasmic reticulum</keyword>
<dbReference type="PANTHER" id="PTHR23284">
    <property type="entry name" value="PROLACTIN REGULATORY ELEMENT BINDING PROTEIN"/>
    <property type="match status" value="1"/>
</dbReference>
<sequence>MAPFPESIIDVGYPLYGCDFDPQDSNRLFVGGGGGATKSGVGNKITLLDASSLDKLEPAGEVELSGNEDNVANLVAGQRKGKATLLYAGINSSPDDLKKGKNEHFRVFSVEPPKAKAVLGARISELSRTQLFTTADSDTYQRLLRLSQPYAGHPQLGAVATGFANSSHQIALYEVAAGSNVAPKPRGVLEISKEAIDLDVIQTAEDQFQVLYCDDYDIYSVNVPKTGEVTAEPARIYSIPNDDSSGLRPALRCLRYLTPHFAVGVANLPKAGGVVLYGFRLPKAGKEDTRARISVNAKLPKRQGLKATGLAVANLSPVSAPEAKQGDAQFVLAVTGTDLGIHLYTLDHQILGDIDMLANLLPLTTLRAVHSAMVTSLAFSHFAPPKSGTGRIQHLRLASTSVGNAAAVQSIPLRKFIDPSAPVRRGGPPRQPRYVVAMRSRRPTIWGLLVGITCFVLLLAVLLQGILEVKGLAPPTVGGHRWLPSSIHAAPPRPVRQHSGFLAKLLAEKSGDNNGGQVVVLDVDGKEVEVLTTTATEAAAASGEPATTSWEDLPSEQKEAWKDRLRRSGHWAEEYGETIFKGILFGELAGVVGGIVAG</sequence>
<evidence type="ECO:0000256" key="7">
    <source>
        <dbReference type="ARBA" id="ARBA00022927"/>
    </source>
</evidence>